<dbReference type="EMBL" id="GECZ01014307">
    <property type="protein sequence ID" value="JAS55462.1"/>
    <property type="molecule type" value="Transcribed_RNA"/>
</dbReference>
<name>A0A1B6FZ62_9HEMI</name>
<feature type="region of interest" description="Disordered" evidence="1">
    <location>
        <begin position="53"/>
        <end position="74"/>
    </location>
</feature>
<reference evidence="2" key="1">
    <citation type="submission" date="2015-11" db="EMBL/GenBank/DDBJ databases">
        <title>De novo transcriptome assembly of four potential Pierce s Disease insect vectors from Arizona vineyards.</title>
        <authorList>
            <person name="Tassone E.E."/>
        </authorList>
    </citation>
    <scope>NUCLEOTIDE SEQUENCE</scope>
</reference>
<accession>A0A1B6FZ62</accession>
<gene>
    <name evidence="2" type="ORF">g.16792</name>
</gene>
<feature type="compositionally biased region" description="Basic residues" evidence="1">
    <location>
        <begin position="153"/>
        <end position="169"/>
    </location>
</feature>
<dbReference type="AlphaFoldDB" id="A0A1B6FZ62"/>
<organism evidence="2">
    <name type="scientific">Cuerna arida</name>
    <dbReference type="NCBI Taxonomy" id="1464854"/>
    <lineage>
        <taxon>Eukaryota</taxon>
        <taxon>Metazoa</taxon>
        <taxon>Ecdysozoa</taxon>
        <taxon>Arthropoda</taxon>
        <taxon>Hexapoda</taxon>
        <taxon>Insecta</taxon>
        <taxon>Pterygota</taxon>
        <taxon>Neoptera</taxon>
        <taxon>Paraneoptera</taxon>
        <taxon>Hemiptera</taxon>
        <taxon>Auchenorrhyncha</taxon>
        <taxon>Membracoidea</taxon>
        <taxon>Cicadellidae</taxon>
        <taxon>Cicadellinae</taxon>
        <taxon>Proconiini</taxon>
        <taxon>Cuerna</taxon>
    </lineage>
</organism>
<protein>
    <submittedName>
        <fullName evidence="2">Uncharacterized protein</fullName>
    </submittedName>
</protein>
<sequence>MILLGTFVFGVLVGCFIERRRLGLTSWSCRKCDYVLPKCQRSCVVLPKCNRSCSNPRRSRSRRRSPFRRYHSRRRSPLCPRGCTPCYTPRRSRSLFSRTCYTTDTDTCIPTPNIPTVRIRSPISRTVTPPRDFNMRPPRRLPTSPARPMPVSRPRRRPRSRPRRRRMRPHSSILPPVRSTSGNVQVTTVVGGNPPPPPGKRWTDGMLYRRPGGVRPLLRAPVRSHRQAFRG</sequence>
<evidence type="ECO:0000313" key="2">
    <source>
        <dbReference type="EMBL" id="JAS55462.1"/>
    </source>
</evidence>
<feature type="compositionally biased region" description="Basic residues" evidence="1">
    <location>
        <begin position="57"/>
        <end position="74"/>
    </location>
</feature>
<evidence type="ECO:0000256" key="1">
    <source>
        <dbReference type="SAM" id="MobiDB-lite"/>
    </source>
</evidence>
<feature type="region of interest" description="Disordered" evidence="1">
    <location>
        <begin position="119"/>
        <end position="179"/>
    </location>
</feature>
<proteinExistence type="predicted"/>